<dbReference type="GO" id="GO:0061136">
    <property type="term" value="P:regulation of proteasomal protein catabolic process"/>
    <property type="evidence" value="ECO:0007669"/>
    <property type="project" value="TreeGrafter"/>
</dbReference>
<evidence type="ECO:0000256" key="6">
    <source>
        <dbReference type="ARBA" id="ARBA00022807"/>
    </source>
</evidence>
<dbReference type="AlphaFoldDB" id="A0A1D2AF09"/>
<protein>
    <recommendedName>
        <fullName evidence="7">Ubiquitin carboxyl-terminal hydrolase</fullName>
        <ecNumber evidence="7">3.4.19.12</ecNumber>
    </recommendedName>
</protein>
<evidence type="ECO:0000259" key="10">
    <source>
        <dbReference type="PROSITE" id="PS50235"/>
    </source>
</evidence>
<evidence type="ECO:0000256" key="1">
    <source>
        <dbReference type="ARBA" id="ARBA00000707"/>
    </source>
</evidence>
<dbReference type="InterPro" id="IPR000626">
    <property type="entry name" value="Ubiquitin-like_dom"/>
</dbReference>
<dbReference type="SUPFAM" id="SSF54001">
    <property type="entry name" value="Cysteine proteinases"/>
    <property type="match status" value="1"/>
</dbReference>
<keyword evidence="6 7" id="KW-0788">Thiol protease</keyword>
<dbReference type="InterPro" id="IPR018200">
    <property type="entry name" value="USP_CS"/>
</dbReference>
<sequence>GICCRESAGLLNRHRGRPRPQVTEPAISPGAQARHLPFHPAPPTAMVRVEVKWQKEVFKDLEVDISAPPAVFKTQLFSLTGVAPDRQKIMGLKGGLLRDDADWGSTGIKDGSRITMLGTAGAVPVAPTQAPTFLEDLPEDQQDVMGLSKYGAGLENLGNTCYMNSTLQCLYGVEELREDLARYAAASLTSTDPNATLTTATKSLFSSLSTSAQPVPPMAFLLSLRKKFPQFAQQAREGYYMQQDAEECWTNLLYVLRETLQGSSPAAGSAVERLFGVRLAARLTCAESGESLEEVGTAYTLKCNISAEVNHLADGIRLGLKEDREKTSAALGRIAPFVGSSQITALPPYLTVQMVRFYYKADVQQKAKILRKVAFPAQLDVFEFCSPELQAELKAPREAAKAAEDAKAGATKSGSGPAAAGDAAPGPSTAAGPADAPAPATMAAANTPPAANSGALTARYELCGVLTHKGRSADSGHYVAWVKQGDGRWILFDDDRMEVREEADVLALAGGGDWHMAYLLVYRAMRAPQAAATAAALPEGGHRAASPVPMEEDPKAQA</sequence>
<dbReference type="InterPro" id="IPR029071">
    <property type="entry name" value="Ubiquitin-like_domsf"/>
</dbReference>
<dbReference type="PANTHER" id="PTHR43982:SF1">
    <property type="entry name" value="UBIQUITIN CARBOXYL-TERMINAL HYDROLASE 14"/>
    <property type="match status" value="1"/>
</dbReference>
<feature type="domain" description="USP" evidence="10">
    <location>
        <begin position="152"/>
        <end position="525"/>
    </location>
</feature>
<dbReference type="CDD" id="cd16104">
    <property type="entry name" value="Ubl_USP14_like"/>
    <property type="match status" value="1"/>
</dbReference>
<dbReference type="InterPro" id="IPR044635">
    <property type="entry name" value="UBP14-like"/>
</dbReference>
<dbReference type="InterPro" id="IPR038765">
    <property type="entry name" value="Papain-like_cys_pep_sf"/>
</dbReference>
<dbReference type="PROSITE" id="PS50235">
    <property type="entry name" value="USP_3"/>
    <property type="match status" value="1"/>
</dbReference>
<dbReference type="FunFam" id="3.10.20.90:FF:000119">
    <property type="entry name" value="Ubiquitin carboxyl-terminal hydrolase 14"/>
    <property type="match status" value="1"/>
</dbReference>
<feature type="region of interest" description="Disordered" evidence="8">
    <location>
        <begin position="9"/>
        <end position="41"/>
    </location>
</feature>
<evidence type="ECO:0000259" key="9">
    <source>
        <dbReference type="PROSITE" id="PS50053"/>
    </source>
</evidence>
<evidence type="ECO:0000256" key="4">
    <source>
        <dbReference type="ARBA" id="ARBA00022786"/>
    </source>
</evidence>
<dbReference type="GO" id="GO:0004843">
    <property type="term" value="F:cysteine-type deubiquitinase activity"/>
    <property type="evidence" value="ECO:0007669"/>
    <property type="project" value="UniProtKB-UniRule"/>
</dbReference>
<comment type="catalytic activity">
    <reaction evidence="1 7">
        <text>Thiol-dependent hydrolysis of ester, thioester, amide, peptide and isopeptide bonds formed by the C-terminal Gly of ubiquitin (a 76-residue protein attached to proteins as an intracellular targeting signal).</text>
        <dbReference type="EC" id="3.4.19.12"/>
    </reaction>
</comment>
<dbReference type="InterPro" id="IPR028889">
    <property type="entry name" value="USP"/>
</dbReference>
<name>A0A1D2AF09_AUXPR</name>
<dbReference type="Gene3D" id="3.90.70.10">
    <property type="entry name" value="Cysteine proteinases"/>
    <property type="match status" value="1"/>
</dbReference>
<dbReference type="EC" id="3.4.19.12" evidence="7"/>
<reference evidence="11" key="1">
    <citation type="submission" date="2015-08" db="EMBL/GenBank/DDBJ databases">
        <authorList>
            <person name="Babu N.S."/>
            <person name="Beckwith C.J."/>
            <person name="Beseler K.G."/>
            <person name="Brison A."/>
            <person name="Carone J.V."/>
            <person name="Caskin T.P."/>
            <person name="Diamond M."/>
            <person name="Durham M.E."/>
            <person name="Foxe J.M."/>
            <person name="Go M."/>
            <person name="Henderson B.A."/>
            <person name="Jones I.B."/>
            <person name="McGettigan J.A."/>
            <person name="Micheletti S.J."/>
            <person name="Nasrallah M.E."/>
            <person name="Ortiz D."/>
            <person name="Piller C.R."/>
            <person name="Privatt S.R."/>
            <person name="Schneider S.L."/>
            <person name="Sharp S."/>
            <person name="Smith T.C."/>
            <person name="Stanton J.D."/>
            <person name="Ullery H.E."/>
            <person name="Wilson R.J."/>
            <person name="Serrano M.G."/>
            <person name="Buck G."/>
            <person name="Lee V."/>
            <person name="Wang Y."/>
            <person name="Carvalho R."/>
            <person name="Voegtly L."/>
            <person name="Shi R."/>
            <person name="Duckworth R."/>
            <person name="Johnson A."/>
            <person name="Loviza R."/>
            <person name="Walstead R."/>
            <person name="Shah Z."/>
            <person name="Kiflezghi M."/>
            <person name="Wade K."/>
            <person name="Ball S.L."/>
            <person name="Bradley K.W."/>
            <person name="Asai D.J."/>
            <person name="Bowman C.A."/>
            <person name="Russell D.A."/>
            <person name="Pope W.H."/>
            <person name="Jacobs-Sera D."/>
            <person name="Hendrix R.W."/>
            <person name="Hatfull G.F."/>
        </authorList>
    </citation>
    <scope>NUCLEOTIDE SEQUENCE</scope>
</reference>
<keyword evidence="3 7" id="KW-0645">Protease</keyword>
<dbReference type="SUPFAM" id="SSF54236">
    <property type="entry name" value="Ubiquitin-like"/>
    <property type="match status" value="1"/>
</dbReference>
<dbReference type="PROSITE" id="PS00972">
    <property type="entry name" value="USP_1"/>
    <property type="match status" value="1"/>
</dbReference>
<keyword evidence="5 7" id="KW-0378">Hydrolase</keyword>
<accession>A0A1D2AF09</accession>
<keyword evidence="4 7" id="KW-0833">Ubl conjugation pathway</keyword>
<dbReference type="PROSITE" id="PS50053">
    <property type="entry name" value="UBIQUITIN_2"/>
    <property type="match status" value="1"/>
</dbReference>
<gene>
    <name evidence="11" type="ORF">g.100366</name>
</gene>
<dbReference type="GO" id="GO:0043161">
    <property type="term" value="P:proteasome-mediated ubiquitin-dependent protein catabolic process"/>
    <property type="evidence" value="ECO:0007669"/>
    <property type="project" value="InterPro"/>
</dbReference>
<dbReference type="SMART" id="SM00213">
    <property type="entry name" value="UBQ"/>
    <property type="match status" value="1"/>
</dbReference>
<evidence type="ECO:0000256" key="7">
    <source>
        <dbReference type="RuleBase" id="RU366025"/>
    </source>
</evidence>
<dbReference type="GO" id="GO:0016579">
    <property type="term" value="P:protein deubiquitination"/>
    <property type="evidence" value="ECO:0007669"/>
    <property type="project" value="InterPro"/>
</dbReference>
<evidence type="ECO:0000256" key="5">
    <source>
        <dbReference type="ARBA" id="ARBA00022801"/>
    </source>
</evidence>
<organism evidence="11">
    <name type="scientific">Auxenochlorella protothecoides</name>
    <name type="common">Green microalga</name>
    <name type="synonym">Chlorella protothecoides</name>
    <dbReference type="NCBI Taxonomy" id="3075"/>
    <lineage>
        <taxon>Eukaryota</taxon>
        <taxon>Viridiplantae</taxon>
        <taxon>Chlorophyta</taxon>
        <taxon>core chlorophytes</taxon>
        <taxon>Trebouxiophyceae</taxon>
        <taxon>Chlorellales</taxon>
        <taxon>Chlorellaceae</taxon>
        <taxon>Auxenochlorella</taxon>
    </lineage>
</organism>
<evidence type="ECO:0000256" key="2">
    <source>
        <dbReference type="ARBA" id="ARBA00009085"/>
    </source>
</evidence>
<feature type="non-terminal residue" evidence="11">
    <location>
        <position position="1"/>
    </location>
</feature>
<dbReference type="Gene3D" id="3.10.20.90">
    <property type="entry name" value="Phosphatidylinositol 3-kinase Catalytic Subunit, Chain A, domain 1"/>
    <property type="match status" value="1"/>
</dbReference>
<evidence type="ECO:0000256" key="3">
    <source>
        <dbReference type="ARBA" id="ARBA00022670"/>
    </source>
</evidence>
<proteinExistence type="inferred from homology"/>
<dbReference type="InterPro" id="IPR001394">
    <property type="entry name" value="Peptidase_C19_UCH"/>
</dbReference>
<dbReference type="GO" id="GO:0070628">
    <property type="term" value="F:proteasome binding"/>
    <property type="evidence" value="ECO:0007669"/>
    <property type="project" value="TreeGrafter"/>
</dbReference>
<dbReference type="CDD" id="cd02657">
    <property type="entry name" value="Peptidase_C19A"/>
    <property type="match status" value="1"/>
</dbReference>
<comment type="function">
    <text evidence="7">Recognizes and hydrolyzes the peptide bond at the C-terminal Gly of ubiquitin. Involved in the processing of poly-ubiquitin precursors as well as that of ubiquitinated proteins.</text>
</comment>
<comment type="similarity">
    <text evidence="2 7">Belongs to the peptidase C19 family.</text>
</comment>
<feature type="domain" description="Ubiquitin-like" evidence="9">
    <location>
        <begin position="47"/>
        <end position="117"/>
    </location>
</feature>
<dbReference type="PROSITE" id="PS00973">
    <property type="entry name" value="USP_2"/>
    <property type="match status" value="1"/>
</dbReference>
<feature type="region of interest" description="Disordered" evidence="8">
    <location>
        <begin position="396"/>
        <end position="445"/>
    </location>
</feature>
<feature type="compositionally biased region" description="Low complexity" evidence="8">
    <location>
        <begin position="408"/>
        <end position="445"/>
    </location>
</feature>
<dbReference type="PANTHER" id="PTHR43982">
    <property type="entry name" value="UBIQUITIN CARBOXYL-TERMINAL HYDROLASE"/>
    <property type="match status" value="1"/>
</dbReference>
<evidence type="ECO:0000313" key="11">
    <source>
        <dbReference type="EMBL" id="JAT77738.1"/>
    </source>
</evidence>
<feature type="compositionally biased region" description="Basic and acidic residues" evidence="8">
    <location>
        <begin position="396"/>
        <end position="407"/>
    </location>
</feature>
<evidence type="ECO:0000256" key="8">
    <source>
        <dbReference type="SAM" id="MobiDB-lite"/>
    </source>
</evidence>
<dbReference type="Pfam" id="PF00443">
    <property type="entry name" value="UCH"/>
    <property type="match status" value="1"/>
</dbReference>
<dbReference type="EMBL" id="GDKF01000884">
    <property type="protein sequence ID" value="JAT77738.1"/>
    <property type="molecule type" value="Transcribed_RNA"/>
</dbReference>